<accession>A0A410RWW1</accession>
<reference evidence="1 2" key="1">
    <citation type="submission" date="2018-12" db="EMBL/GenBank/DDBJ databases">
        <title>Complete Genome Sequence of the Corallopyronin A producing Myxobacterium Corallococcus coralloides B035.</title>
        <authorList>
            <person name="Bouhired S.M."/>
            <person name="Rupp O."/>
            <person name="Blom J."/>
            <person name="Schaeberle T.F."/>
            <person name="Kehraus S."/>
            <person name="Schiefer A."/>
            <person name="Pfarr K."/>
            <person name="Goesmann A."/>
            <person name="Hoerauf A."/>
            <person name="Koenig G.M."/>
        </authorList>
    </citation>
    <scope>NUCLEOTIDE SEQUENCE [LARGE SCALE GENOMIC DNA]</scope>
    <source>
        <strain evidence="1 2">B035</strain>
    </source>
</reference>
<gene>
    <name evidence="1" type="ORF">EJ065_4828</name>
</gene>
<dbReference type="AlphaFoldDB" id="A0A410RWW1"/>
<dbReference type="Proteomes" id="UP000288758">
    <property type="component" value="Chromosome"/>
</dbReference>
<dbReference type="EMBL" id="CP034669">
    <property type="protein sequence ID" value="QAT86370.1"/>
    <property type="molecule type" value="Genomic_DNA"/>
</dbReference>
<evidence type="ECO:0000313" key="1">
    <source>
        <dbReference type="EMBL" id="QAT86370.1"/>
    </source>
</evidence>
<name>A0A410RWW1_CORCK</name>
<sequence>MTFQGCFQHPNGVDVPRVLHAAAEDGWEACSLASPPGARRPGPRYSTVLYLRPRSRKYFTPLSSEFSIASISTVRNVATGARKDS</sequence>
<protein>
    <submittedName>
        <fullName evidence="1">Uncharacterized protein</fullName>
    </submittedName>
</protein>
<proteinExistence type="predicted"/>
<evidence type="ECO:0000313" key="2">
    <source>
        <dbReference type="Proteomes" id="UP000288758"/>
    </source>
</evidence>
<organism evidence="1 2">
    <name type="scientific">Corallococcus coralloides</name>
    <name type="common">Myxococcus coralloides</name>
    <dbReference type="NCBI Taxonomy" id="184914"/>
    <lineage>
        <taxon>Bacteria</taxon>
        <taxon>Pseudomonadati</taxon>
        <taxon>Myxococcota</taxon>
        <taxon>Myxococcia</taxon>
        <taxon>Myxococcales</taxon>
        <taxon>Cystobacterineae</taxon>
        <taxon>Myxococcaceae</taxon>
        <taxon>Corallococcus</taxon>
    </lineage>
</organism>